<organism evidence="6 7">
    <name type="scientific">Urochloa decumbens</name>
    <dbReference type="NCBI Taxonomy" id="240449"/>
    <lineage>
        <taxon>Eukaryota</taxon>
        <taxon>Viridiplantae</taxon>
        <taxon>Streptophyta</taxon>
        <taxon>Embryophyta</taxon>
        <taxon>Tracheophyta</taxon>
        <taxon>Spermatophyta</taxon>
        <taxon>Magnoliopsida</taxon>
        <taxon>Liliopsida</taxon>
        <taxon>Poales</taxon>
        <taxon>Poaceae</taxon>
        <taxon>PACMAD clade</taxon>
        <taxon>Panicoideae</taxon>
        <taxon>Panicodae</taxon>
        <taxon>Paniceae</taxon>
        <taxon>Melinidinae</taxon>
        <taxon>Urochloa</taxon>
    </lineage>
</organism>
<evidence type="ECO:0000256" key="2">
    <source>
        <dbReference type="ARBA" id="ARBA00022670"/>
    </source>
</evidence>
<dbReference type="SUPFAM" id="SSF54001">
    <property type="entry name" value="Cysteine proteinases"/>
    <property type="match status" value="1"/>
</dbReference>
<gene>
    <name evidence="6" type="ORF">URODEC1_LOCUS102278</name>
</gene>
<feature type="region of interest" description="Disordered" evidence="4">
    <location>
        <begin position="623"/>
        <end position="653"/>
    </location>
</feature>
<name>A0ABC9F5P0_9POAL</name>
<feature type="region of interest" description="Disordered" evidence="4">
    <location>
        <begin position="1"/>
        <end position="88"/>
    </location>
</feature>
<dbReference type="Pfam" id="PF02902">
    <property type="entry name" value="Peptidase_C48"/>
    <property type="match status" value="1"/>
</dbReference>
<dbReference type="GO" id="GO:0008233">
    <property type="term" value="F:peptidase activity"/>
    <property type="evidence" value="ECO:0007669"/>
    <property type="project" value="UniProtKB-KW"/>
</dbReference>
<evidence type="ECO:0000313" key="7">
    <source>
        <dbReference type="Proteomes" id="UP001497457"/>
    </source>
</evidence>
<dbReference type="AlphaFoldDB" id="A0ABC9F5P0"/>
<evidence type="ECO:0000256" key="3">
    <source>
        <dbReference type="ARBA" id="ARBA00022801"/>
    </source>
</evidence>
<dbReference type="InterPro" id="IPR038765">
    <property type="entry name" value="Papain-like_cys_pep_sf"/>
</dbReference>
<feature type="compositionally biased region" description="Gly residues" evidence="4">
    <location>
        <begin position="461"/>
        <end position="478"/>
    </location>
</feature>
<evidence type="ECO:0000256" key="4">
    <source>
        <dbReference type="SAM" id="MobiDB-lite"/>
    </source>
</evidence>
<dbReference type="EMBL" id="OZ075115">
    <property type="protein sequence ID" value="CAL5069551.1"/>
    <property type="molecule type" value="Genomic_DNA"/>
</dbReference>
<keyword evidence="3" id="KW-0378">Hydrolase</keyword>
<evidence type="ECO:0000259" key="5">
    <source>
        <dbReference type="PROSITE" id="PS50600"/>
    </source>
</evidence>
<evidence type="ECO:0000313" key="6">
    <source>
        <dbReference type="EMBL" id="CAL5069551.1"/>
    </source>
</evidence>
<dbReference type="Proteomes" id="UP001497457">
    <property type="component" value="Chromosome 5rd"/>
</dbReference>
<dbReference type="InterPro" id="IPR003653">
    <property type="entry name" value="Peptidase_C48_C"/>
</dbReference>
<feature type="region of interest" description="Disordered" evidence="4">
    <location>
        <begin position="431"/>
        <end position="524"/>
    </location>
</feature>
<reference evidence="7" key="1">
    <citation type="submission" date="2024-06" db="EMBL/GenBank/DDBJ databases">
        <authorList>
            <person name="Ryan C."/>
        </authorList>
    </citation>
    <scope>NUCLEOTIDE SEQUENCE [LARGE SCALE GENOMIC DNA]</scope>
</reference>
<dbReference type="PROSITE" id="PS50600">
    <property type="entry name" value="ULP_PROTEASE"/>
    <property type="match status" value="1"/>
</dbReference>
<accession>A0ABC9F5P0</accession>
<dbReference type="GO" id="GO:0006508">
    <property type="term" value="P:proteolysis"/>
    <property type="evidence" value="ECO:0007669"/>
    <property type="project" value="UniProtKB-KW"/>
</dbReference>
<feature type="compositionally biased region" description="Polar residues" evidence="4">
    <location>
        <begin position="495"/>
        <end position="524"/>
    </location>
</feature>
<sequence length="1066" mass="119057">MPPKKTSRKSDTVGGASSSRVTRSSVQGGGAQATNARRGGHTEATNKGQRSGARTVRFEEADPTGQVEPQAPRTARFSTQRTAQKGPHKLNCRCCPSTVVGILQSLNEGQREYVQRKGFASLFEMTVPALESHGLLHHRMDIIDPNDMTIKAGPGKNLEITKEVIHKILGLRDNGNLPRVPSWTEGVAEATSFRQQLGVGKGPFTWEMMKAEVDKGGADRRTMRCLFLIVFNRFLFCTGANITNDHLCWTLEMDRFDEFDWCQLVYNDLCMSVSKWHSRDTSQNKVPTVYGCCLVILLYYLDHLYDNAAQIDCGTPRIKYFDKERWENLIKADYKDGRWGLCPFRSRTTTCYDQVPTIYVPTLRPYLASRLRSCPAHIAQQINELLSHYDTQVISITNTWEQARKDVVRQLQQLKEGFGEMIDQLLLAQHQDGGGEGDADDADVPNADAGGGADGDAPDGAAGGGNGRDQAGGRGTGVGADTEPSNDGQNAGRKQLQQDPKTTVDTQQIPDDVPNIQNEGGNQENADNAIHMEEVLEEDEPTDSMDFSNLESLNSQCVNTTRGGRDYDCNTSEYTQGVADDVDMMQTQELAEKYNQELAQKQAADQPKLHKNVQQISSPARHVGTNVQNSPASPSCSTMTSRGTPTKPSSASFLEGDSTAIEEMDRTCANIYKESYMDDGMEMGDNIGVHGEGSAAQNKTQKHQPYTQGPIFDQTPVQKEPSVEITDQSKQQPTYTQGSIYDQTPVQKEAAIGISTQANDDDAAQSNQPSQDVMIPNLVGGQKPACFDFDIGKCRELRSVIMSPNCTFDDEILMRSGTTFVKQMGIIGSFADETCAEQLFMDFFTESLKNEEKFRDGRSYILNTTCSNLLNWECQYNLDDPQAQNFDKARVIKKLKKRLPEDMKKCKILYVPIVERGHWYLMVVNGPEDVVEILDCLPYDQVGTDPYNKFNRQIKMEGKEYKWAPWFIARMSAILHEVRPKIGIPKFGRWDFRVVDNLPKMGVASNDCAFYTMMFLKYYDPHTHAMTRSINQEMPGDLRCLVLTYLMYNGANEVDSLPPEVEALRQ</sequence>
<proteinExistence type="inferred from homology"/>
<reference evidence="6 7" key="2">
    <citation type="submission" date="2024-10" db="EMBL/GenBank/DDBJ databases">
        <authorList>
            <person name="Ryan C."/>
        </authorList>
    </citation>
    <scope>NUCLEOTIDE SEQUENCE [LARGE SCALE GENOMIC DNA]</scope>
</reference>
<comment type="similarity">
    <text evidence="1">Belongs to the peptidase C48 family.</text>
</comment>
<dbReference type="PANTHER" id="PTHR34835:SF67">
    <property type="entry name" value="AMINOTRANSFERASE-LIKE PLANT MOBILE DOMAIN-CONTAINING PROTEIN"/>
    <property type="match status" value="1"/>
</dbReference>
<dbReference type="Gene3D" id="3.40.395.10">
    <property type="entry name" value="Adenoviral Proteinase, Chain A"/>
    <property type="match status" value="1"/>
</dbReference>
<protein>
    <recommendedName>
        <fullName evidence="5">Ubiquitin-like protease family profile domain-containing protein</fullName>
    </recommendedName>
</protein>
<feature type="domain" description="Ubiquitin-like protease family profile" evidence="5">
    <location>
        <begin position="810"/>
        <end position="1019"/>
    </location>
</feature>
<keyword evidence="2" id="KW-0645">Protease</keyword>
<dbReference type="PANTHER" id="PTHR34835">
    <property type="entry name" value="OS07G0283600 PROTEIN-RELATED"/>
    <property type="match status" value="1"/>
</dbReference>
<feature type="compositionally biased region" description="Polar residues" evidence="4">
    <location>
        <begin position="695"/>
        <end position="707"/>
    </location>
</feature>
<feature type="region of interest" description="Disordered" evidence="4">
    <location>
        <begin position="688"/>
        <end position="743"/>
    </location>
</feature>
<keyword evidence="7" id="KW-1185">Reference proteome</keyword>
<feature type="compositionally biased region" description="Polar residues" evidence="4">
    <location>
        <begin position="725"/>
        <end position="743"/>
    </location>
</feature>
<feature type="compositionally biased region" description="Polar residues" evidence="4">
    <location>
        <begin position="625"/>
        <end position="652"/>
    </location>
</feature>
<feature type="compositionally biased region" description="Polar residues" evidence="4">
    <location>
        <begin position="15"/>
        <end position="26"/>
    </location>
</feature>
<evidence type="ECO:0000256" key="1">
    <source>
        <dbReference type="ARBA" id="ARBA00005234"/>
    </source>
</evidence>